<protein>
    <submittedName>
        <fullName evidence="2">Uncharacterized protein</fullName>
    </submittedName>
</protein>
<feature type="transmembrane region" description="Helical" evidence="1">
    <location>
        <begin position="58"/>
        <end position="79"/>
    </location>
</feature>
<feature type="transmembrane region" description="Helical" evidence="1">
    <location>
        <begin position="12"/>
        <end position="38"/>
    </location>
</feature>
<feature type="transmembrane region" description="Helical" evidence="1">
    <location>
        <begin position="91"/>
        <end position="110"/>
    </location>
</feature>
<name>A0A4Q9VW40_9HYPH</name>
<organism evidence="2 3">
    <name type="scientific">Siculibacillus lacustris</name>
    <dbReference type="NCBI Taxonomy" id="1549641"/>
    <lineage>
        <taxon>Bacteria</taxon>
        <taxon>Pseudomonadati</taxon>
        <taxon>Pseudomonadota</taxon>
        <taxon>Alphaproteobacteria</taxon>
        <taxon>Hyphomicrobiales</taxon>
        <taxon>Ancalomicrobiaceae</taxon>
        <taxon>Siculibacillus</taxon>
    </lineage>
</organism>
<dbReference type="RefSeq" id="WP_131306937.1">
    <property type="nucleotide sequence ID" value="NZ_SJFN01000005.1"/>
</dbReference>
<sequence>MIDLPHLLGRLLIVALAFLAAVVASLLVIGAGLDVVSAGERLAVDPDLPRFVGLVLRLLRGAAIVPALAVAVWPAWLAAGLIGEALGVRGLIVHLVAGAALAVAGVAATLPGIAAGGLQLAAAAGFVAGFVHWAIAGRSAGLTRRAPPPDGPRGP</sequence>
<dbReference type="EMBL" id="SJFN01000005">
    <property type="protein sequence ID" value="TBW40080.1"/>
    <property type="molecule type" value="Genomic_DNA"/>
</dbReference>
<dbReference type="Proteomes" id="UP000292781">
    <property type="component" value="Unassembled WGS sequence"/>
</dbReference>
<dbReference type="AlphaFoldDB" id="A0A4Q9VW40"/>
<feature type="transmembrane region" description="Helical" evidence="1">
    <location>
        <begin position="116"/>
        <end position="135"/>
    </location>
</feature>
<evidence type="ECO:0000256" key="1">
    <source>
        <dbReference type="SAM" id="Phobius"/>
    </source>
</evidence>
<evidence type="ECO:0000313" key="2">
    <source>
        <dbReference type="EMBL" id="TBW40080.1"/>
    </source>
</evidence>
<gene>
    <name evidence="2" type="ORF">EYW49_05285</name>
</gene>
<keyword evidence="3" id="KW-1185">Reference proteome</keyword>
<keyword evidence="1" id="KW-0472">Membrane</keyword>
<reference evidence="2 3" key="1">
    <citation type="submission" date="2019-02" db="EMBL/GenBank/DDBJ databases">
        <title>Siculibacillus lacustris gen. nov., sp. nov., a new rosette-forming bacterium isolated from a freshwater crater lake (Lake St. Ana, Romania).</title>
        <authorList>
            <person name="Felfoldi T."/>
            <person name="Marton Z."/>
            <person name="Szabo A."/>
            <person name="Mentes A."/>
            <person name="Boka K."/>
            <person name="Marialigeti K."/>
            <person name="Mathe I."/>
            <person name="Koncz M."/>
            <person name="Schumann P."/>
            <person name="Toth E."/>
        </authorList>
    </citation>
    <scope>NUCLEOTIDE SEQUENCE [LARGE SCALE GENOMIC DNA]</scope>
    <source>
        <strain evidence="2 3">SA-279</strain>
    </source>
</reference>
<comment type="caution">
    <text evidence="2">The sequence shown here is derived from an EMBL/GenBank/DDBJ whole genome shotgun (WGS) entry which is preliminary data.</text>
</comment>
<accession>A0A4Q9VW40</accession>
<keyword evidence="1" id="KW-1133">Transmembrane helix</keyword>
<evidence type="ECO:0000313" key="3">
    <source>
        <dbReference type="Proteomes" id="UP000292781"/>
    </source>
</evidence>
<proteinExistence type="predicted"/>
<keyword evidence="1" id="KW-0812">Transmembrane</keyword>